<reference evidence="2 4" key="1">
    <citation type="submission" date="2008-03" db="EMBL/GenBank/DDBJ databases">
        <title>Annotation of Ixodes scapularis.</title>
        <authorList>
            <consortium name="Ixodes scapularis Genome Project Consortium"/>
            <person name="Caler E."/>
            <person name="Hannick L.I."/>
            <person name="Bidwell S."/>
            <person name="Joardar V."/>
            <person name="Thiagarajan M."/>
            <person name="Amedeo P."/>
            <person name="Galinsky K.J."/>
            <person name="Schobel S."/>
            <person name="Inman J."/>
            <person name="Hostetler J."/>
            <person name="Miller J."/>
            <person name="Hammond M."/>
            <person name="Megy K."/>
            <person name="Lawson D."/>
            <person name="Kodira C."/>
            <person name="Sutton G."/>
            <person name="Meyer J."/>
            <person name="Hill C.A."/>
            <person name="Birren B."/>
            <person name="Nene V."/>
            <person name="Collins F."/>
            <person name="Alarcon-Chaidez F."/>
            <person name="Wikel S."/>
            <person name="Strausberg R."/>
        </authorList>
    </citation>
    <scope>NUCLEOTIDE SEQUENCE [LARGE SCALE GENOMIC DNA]</scope>
    <source>
        <strain evidence="4">Wikel</strain>
        <strain evidence="2">Wikel colony</strain>
    </source>
</reference>
<proteinExistence type="predicted"/>
<evidence type="ECO:0000313" key="2">
    <source>
        <dbReference type="EMBL" id="EEC03882.1"/>
    </source>
</evidence>
<evidence type="ECO:0000256" key="1">
    <source>
        <dbReference type="SAM" id="SignalP"/>
    </source>
</evidence>
<dbReference type="AlphaFoldDB" id="B7PBB0"/>
<dbReference type="Proteomes" id="UP000001555">
    <property type="component" value="Unassembled WGS sequence"/>
</dbReference>
<protein>
    <recommendedName>
        <fullName evidence="5">Secreted protein</fullName>
    </recommendedName>
</protein>
<dbReference type="HOGENOM" id="CLU_1857479_0_0_1"/>
<dbReference type="VEuPathDB" id="VectorBase:ISCI002277"/>
<dbReference type="EnsemblMetazoa" id="ISCW002277-RA">
    <property type="protein sequence ID" value="ISCW002277-PA"/>
    <property type="gene ID" value="ISCW002277"/>
</dbReference>
<name>B7PBB0_IXOSC</name>
<feature type="chain" id="PRO_5014567957" description="Secreted protein" evidence="1">
    <location>
        <begin position="23"/>
        <end position="138"/>
    </location>
</feature>
<organism>
    <name type="scientific">Ixodes scapularis</name>
    <name type="common">Black-legged tick</name>
    <name type="synonym">Deer tick</name>
    <dbReference type="NCBI Taxonomy" id="6945"/>
    <lineage>
        <taxon>Eukaryota</taxon>
        <taxon>Metazoa</taxon>
        <taxon>Ecdysozoa</taxon>
        <taxon>Arthropoda</taxon>
        <taxon>Chelicerata</taxon>
        <taxon>Arachnida</taxon>
        <taxon>Acari</taxon>
        <taxon>Parasitiformes</taxon>
        <taxon>Ixodida</taxon>
        <taxon>Ixodoidea</taxon>
        <taxon>Ixodidae</taxon>
        <taxon>Ixodinae</taxon>
        <taxon>Ixodes</taxon>
    </lineage>
</organism>
<reference evidence="3" key="2">
    <citation type="submission" date="2020-05" db="UniProtKB">
        <authorList>
            <consortium name="EnsemblMetazoa"/>
        </authorList>
    </citation>
    <scope>IDENTIFICATION</scope>
    <source>
        <strain evidence="3">wikel</strain>
    </source>
</reference>
<evidence type="ECO:0000313" key="4">
    <source>
        <dbReference type="Proteomes" id="UP000001555"/>
    </source>
</evidence>
<evidence type="ECO:0000313" key="3">
    <source>
        <dbReference type="EnsemblMetazoa" id="ISCW002277-PA"/>
    </source>
</evidence>
<sequence>MVGGGLLHGAVVSLVVLLLGFGRRDELGGAHPERAPRPARVLRLGHEDAGCAVLRPRLSEGLRKQLLVVEQVLVHLHRKRRALSRGLRLLCTAQMATNLCRSSFTRVAEPRARSALRTWFLRLGETRFPASRLITRVF</sequence>
<evidence type="ECO:0008006" key="5">
    <source>
        <dbReference type="Google" id="ProtNLM"/>
    </source>
</evidence>
<gene>
    <name evidence="2" type="ORF">IscW_ISCW002277</name>
</gene>
<dbReference type="VEuPathDB" id="VectorBase:ISCW002277"/>
<dbReference type="PaxDb" id="6945-B7PBB0"/>
<keyword evidence="1" id="KW-0732">Signal</keyword>
<dbReference type="InParanoid" id="B7PBB0"/>
<feature type="signal peptide" evidence="1">
    <location>
        <begin position="1"/>
        <end position="22"/>
    </location>
</feature>
<keyword evidence="4" id="KW-1185">Reference proteome</keyword>
<dbReference type="EMBL" id="ABJB011033315">
    <property type="status" value="NOT_ANNOTATED_CDS"/>
    <property type="molecule type" value="Genomic_DNA"/>
</dbReference>
<dbReference type="EMBL" id="DS675300">
    <property type="protein sequence ID" value="EEC03882.1"/>
    <property type="molecule type" value="Genomic_DNA"/>
</dbReference>
<accession>B7PBB0</accession>